<evidence type="ECO:0000313" key="18">
    <source>
        <dbReference type="EMBL" id="KAF2427361.1"/>
    </source>
</evidence>
<dbReference type="PANTHER" id="PTHR45678">
    <property type="entry name" value="MITOCHONDRIAL 2-OXODICARBOXYLATE CARRIER 1-RELATED"/>
    <property type="match status" value="1"/>
</dbReference>
<dbReference type="PRINTS" id="PR00926">
    <property type="entry name" value="MITOCARRIER"/>
</dbReference>
<evidence type="ECO:0000256" key="16">
    <source>
        <dbReference type="SAM" id="MobiDB-lite"/>
    </source>
</evidence>
<evidence type="ECO:0000259" key="17">
    <source>
        <dbReference type="PROSITE" id="PS50222"/>
    </source>
</evidence>
<dbReference type="GO" id="GO:0015183">
    <property type="term" value="F:L-aspartate transmembrane transporter activity"/>
    <property type="evidence" value="ECO:0007669"/>
    <property type="project" value="TreeGrafter"/>
</dbReference>
<dbReference type="FunFam" id="1.50.40.10:FF:000004">
    <property type="entry name" value="Calcium-binding mitochondrial carrier protein Aralar1"/>
    <property type="match status" value="1"/>
</dbReference>
<evidence type="ECO:0000256" key="2">
    <source>
        <dbReference type="ARBA" id="ARBA00006375"/>
    </source>
</evidence>
<evidence type="ECO:0000256" key="1">
    <source>
        <dbReference type="ARBA" id="ARBA00004448"/>
    </source>
</evidence>
<evidence type="ECO:0000256" key="8">
    <source>
        <dbReference type="ARBA" id="ARBA00022989"/>
    </source>
</evidence>
<evidence type="ECO:0000256" key="7">
    <source>
        <dbReference type="ARBA" id="ARBA00022837"/>
    </source>
</evidence>
<feature type="repeat" description="Solcar" evidence="15">
    <location>
        <begin position="338"/>
        <end position="428"/>
    </location>
</feature>
<dbReference type="PROSITE" id="PS50920">
    <property type="entry name" value="SOLCAR"/>
    <property type="match status" value="3"/>
</dbReference>
<dbReference type="SUPFAM" id="SSF103506">
    <property type="entry name" value="Mitochondrial carrier"/>
    <property type="match status" value="1"/>
</dbReference>
<dbReference type="PANTHER" id="PTHR45678:SF9">
    <property type="entry name" value="CALCIUM-BINDING MITOCHONDRIAL CARRIER PROTEIN ARALAR1"/>
    <property type="match status" value="1"/>
</dbReference>
<dbReference type="GO" id="GO:0005509">
    <property type="term" value="F:calcium ion binding"/>
    <property type="evidence" value="ECO:0007669"/>
    <property type="project" value="InterPro"/>
</dbReference>
<dbReference type="AlphaFoldDB" id="A0A9P4NM20"/>
<keyword evidence="6" id="KW-0999">Mitochondrion inner membrane</keyword>
<feature type="compositionally biased region" description="Low complexity" evidence="16">
    <location>
        <begin position="697"/>
        <end position="708"/>
    </location>
</feature>
<dbReference type="InterPro" id="IPR023395">
    <property type="entry name" value="MCP_dom_sf"/>
</dbReference>
<dbReference type="Pfam" id="PF00153">
    <property type="entry name" value="Mito_carr"/>
    <property type="match status" value="3"/>
</dbReference>
<dbReference type="OrthoDB" id="2161at2759"/>
<sequence>METVTVKVKDTLLGVESAPDVTEQNRMDFMKHAVKDEESGEFYMTENEFIEAVAPQGEDYHKIKREQYSILFRVADRRNTGRVTLQEWSNFENLLAKPDAEYEIAFRLFDVHGTGSVKFDDFQNIYAANKSSALPFDWNSEWASLYIGGRKKRHDMTYPQFSQMLRGLQGERVRQAFQHFDRNGDGYIEPEEFQRIIIETAGHKLSDHLLENLHTLCNISSGTKISYANVRAFQNMLREMDLVELVVRNAITKATDGKITRTDFLNEAARITRFSLFTPMEADILFHFAGMDEPSGRLGMMDFAKVLDASWQNAYSIGSSMGGDIAGIKGGNFLHNVLESAHHFALGSIAGAFGAFMVYPIDLVKTRMQNQRGGPVGSALYRNSLDCARKVLKNEGFKGLYSGVLPQMVGVAPEKAIKLTVNDLVRGHFTNKDTGAIDFKFEMLAGASAGGCQVVFTNPLEIVKIRLQVQGEVTKLSGAPKRSAMWIVRNLGLMGLYKGASACLLRDIPFSAIYFPTYAHLKKDFFGESQTKKLGIVQLLTAGAIAGMPAAYLTTPCDVIKTRLQVEARKGEQTYRGLTHAAKTIMKEEGFKAFFKGGPARILRSSPQFGFTLAGYEVLQGLLPMPGSQDATLQPGGYVEPQVGLGEAKAKLPYLRSRNALKIILDLDENFGRRGFARVPEKGSWPKIPGLGKGNGTAPATAPAPEAV</sequence>
<reference evidence="18" key="1">
    <citation type="journal article" date="2020" name="Stud. Mycol.">
        <title>101 Dothideomycetes genomes: a test case for predicting lifestyles and emergence of pathogens.</title>
        <authorList>
            <person name="Haridas S."/>
            <person name="Albert R."/>
            <person name="Binder M."/>
            <person name="Bloem J."/>
            <person name="Labutti K."/>
            <person name="Salamov A."/>
            <person name="Andreopoulos B."/>
            <person name="Baker S."/>
            <person name="Barry K."/>
            <person name="Bills G."/>
            <person name="Bluhm B."/>
            <person name="Cannon C."/>
            <person name="Castanera R."/>
            <person name="Culley D."/>
            <person name="Daum C."/>
            <person name="Ezra D."/>
            <person name="Gonzalez J."/>
            <person name="Henrissat B."/>
            <person name="Kuo A."/>
            <person name="Liang C."/>
            <person name="Lipzen A."/>
            <person name="Lutzoni F."/>
            <person name="Magnuson J."/>
            <person name="Mondo S."/>
            <person name="Nolan M."/>
            <person name="Ohm R."/>
            <person name="Pangilinan J."/>
            <person name="Park H.-J."/>
            <person name="Ramirez L."/>
            <person name="Alfaro M."/>
            <person name="Sun H."/>
            <person name="Tritt A."/>
            <person name="Yoshinaga Y."/>
            <person name="Zwiers L.-H."/>
            <person name="Turgeon B."/>
            <person name="Goodwin S."/>
            <person name="Spatafora J."/>
            <person name="Crous P."/>
            <person name="Grigoriev I."/>
        </authorList>
    </citation>
    <scope>NUCLEOTIDE SEQUENCE</scope>
    <source>
        <strain evidence="18">CBS 130266</strain>
    </source>
</reference>
<feature type="repeat" description="Solcar" evidence="15">
    <location>
        <begin position="534"/>
        <end position="622"/>
    </location>
</feature>
<evidence type="ECO:0000256" key="12">
    <source>
        <dbReference type="ARBA" id="ARBA00059916"/>
    </source>
</evidence>
<accession>A0A9P4NM20</accession>
<evidence type="ECO:0000256" key="3">
    <source>
        <dbReference type="ARBA" id="ARBA00022448"/>
    </source>
</evidence>
<dbReference type="InterPro" id="IPR002067">
    <property type="entry name" value="MCP"/>
</dbReference>
<comment type="subunit">
    <text evidence="11">Homodimer (via N-terminus).</text>
</comment>
<dbReference type="GO" id="GO:0005743">
    <property type="term" value="C:mitochondrial inner membrane"/>
    <property type="evidence" value="ECO:0007669"/>
    <property type="project" value="UniProtKB-SubCell"/>
</dbReference>
<evidence type="ECO:0000256" key="5">
    <source>
        <dbReference type="ARBA" id="ARBA00022737"/>
    </source>
</evidence>
<dbReference type="Gene3D" id="1.50.40.10">
    <property type="entry name" value="Mitochondrial carrier domain"/>
    <property type="match status" value="1"/>
</dbReference>
<feature type="region of interest" description="Disordered" evidence="16">
    <location>
        <begin position="686"/>
        <end position="708"/>
    </location>
</feature>
<feature type="domain" description="EF-hand" evidence="17">
    <location>
        <begin position="97"/>
        <end position="132"/>
    </location>
</feature>
<evidence type="ECO:0000256" key="10">
    <source>
        <dbReference type="ARBA" id="ARBA00023136"/>
    </source>
</evidence>
<dbReference type="InterPro" id="IPR002048">
    <property type="entry name" value="EF_hand_dom"/>
</dbReference>
<keyword evidence="7" id="KW-0106">Calcium</keyword>
<feature type="domain" description="EF-hand" evidence="17">
    <location>
        <begin position="168"/>
        <end position="203"/>
    </location>
</feature>
<dbReference type="SMART" id="SM00054">
    <property type="entry name" value="EFh"/>
    <property type="match status" value="2"/>
</dbReference>
<dbReference type="GO" id="GO:0043490">
    <property type="term" value="P:malate-aspartate shuttle"/>
    <property type="evidence" value="ECO:0007669"/>
    <property type="project" value="TreeGrafter"/>
</dbReference>
<dbReference type="Gene3D" id="1.10.238.10">
    <property type="entry name" value="EF-hand"/>
    <property type="match status" value="2"/>
</dbReference>
<evidence type="ECO:0000256" key="13">
    <source>
        <dbReference type="ARBA" id="ARBA00073787"/>
    </source>
</evidence>
<dbReference type="InterPro" id="IPR051028">
    <property type="entry name" value="Mito_Solute_Carrier"/>
</dbReference>
<dbReference type="GO" id="GO:0005313">
    <property type="term" value="F:L-glutamate transmembrane transporter activity"/>
    <property type="evidence" value="ECO:0007669"/>
    <property type="project" value="TreeGrafter"/>
</dbReference>
<dbReference type="FunFam" id="1.10.238.10:FF:000552">
    <property type="entry name" value="Probable mitochondrial carrier protein ARALAR1"/>
    <property type="match status" value="1"/>
</dbReference>
<dbReference type="EMBL" id="MU007060">
    <property type="protein sequence ID" value="KAF2427361.1"/>
    <property type="molecule type" value="Genomic_DNA"/>
</dbReference>
<name>A0A9P4NM20_9PEZI</name>
<evidence type="ECO:0000256" key="4">
    <source>
        <dbReference type="ARBA" id="ARBA00022692"/>
    </source>
</evidence>
<dbReference type="Proteomes" id="UP000800235">
    <property type="component" value="Unassembled WGS sequence"/>
</dbReference>
<keyword evidence="5" id="KW-0677">Repeat</keyword>
<proteinExistence type="inferred from homology"/>
<keyword evidence="3" id="KW-0813">Transport</keyword>
<dbReference type="InterPro" id="IPR018247">
    <property type="entry name" value="EF_Hand_1_Ca_BS"/>
</dbReference>
<keyword evidence="10 15" id="KW-0472">Membrane</keyword>
<comment type="caution">
    <text evidence="18">The sequence shown here is derived from an EMBL/GenBank/DDBJ whole genome shotgun (WGS) entry which is preliminary data.</text>
</comment>
<evidence type="ECO:0000313" key="19">
    <source>
        <dbReference type="Proteomes" id="UP000800235"/>
    </source>
</evidence>
<evidence type="ECO:0000256" key="14">
    <source>
        <dbReference type="ARBA" id="ARBA00082232"/>
    </source>
</evidence>
<dbReference type="Pfam" id="PF13499">
    <property type="entry name" value="EF-hand_7"/>
    <property type="match status" value="1"/>
</dbReference>
<dbReference type="CDD" id="cd00051">
    <property type="entry name" value="EFh"/>
    <property type="match status" value="1"/>
</dbReference>
<gene>
    <name evidence="18" type="ORF">EJ08DRAFT_355281</name>
</gene>
<organism evidence="18 19">
    <name type="scientific">Tothia fuscella</name>
    <dbReference type="NCBI Taxonomy" id="1048955"/>
    <lineage>
        <taxon>Eukaryota</taxon>
        <taxon>Fungi</taxon>
        <taxon>Dikarya</taxon>
        <taxon>Ascomycota</taxon>
        <taxon>Pezizomycotina</taxon>
        <taxon>Dothideomycetes</taxon>
        <taxon>Pleosporomycetidae</taxon>
        <taxon>Venturiales</taxon>
        <taxon>Cylindrosympodiaceae</taxon>
        <taxon>Tothia</taxon>
    </lineage>
</organism>
<evidence type="ECO:0000256" key="6">
    <source>
        <dbReference type="ARBA" id="ARBA00022792"/>
    </source>
</evidence>
<dbReference type="PROSITE" id="PS00018">
    <property type="entry name" value="EF_HAND_1"/>
    <property type="match status" value="1"/>
</dbReference>
<evidence type="ECO:0000256" key="11">
    <source>
        <dbReference type="ARBA" id="ARBA00038674"/>
    </source>
</evidence>
<comment type="similarity">
    <text evidence="2">Belongs to the mitochondrial carrier (TC 2.A.29) family.</text>
</comment>
<evidence type="ECO:0000256" key="15">
    <source>
        <dbReference type="PROSITE-ProRule" id="PRU00282"/>
    </source>
</evidence>
<evidence type="ECO:0000256" key="9">
    <source>
        <dbReference type="ARBA" id="ARBA00023128"/>
    </source>
</evidence>
<protein>
    <recommendedName>
        <fullName evidence="13">Mitochondrial aspartate-glutamate transporter AGC1</fullName>
    </recommendedName>
    <alternativeName>
        <fullName evidence="14">Aspartate-glutamate carrier 1</fullName>
    </alternativeName>
</protein>
<keyword evidence="9" id="KW-0496">Mitochondrion</keyword>
<dbReference type="PROSITE" id="PS50222">
    <property type="entry name" value="EF_HAND_2"/>
    <property type="match status" value="2"/>
</dbReference>
<comment type="function">
    <text evidence="12">Calcium-dependent mitochondrial aspartate and glutamate carrier. Transport of glutamate in mitochondria is required for mitochondrial transamination reactions and ornithine synthesis. Plays also a role in malate-aspartate NADH shuttle, which is critical for growth on acetate and fatty acids.</text>
</comment>
<keyword evidence="8" id="KW-1133">Transmembrane helix</keyword>
<keyword evidence="19" id="KW-1185">Reference proteome</keyword>
<dbReference type="InterPro" id="IPR018108">
    <property type="entry name" value="MCP_transmembrane"/>
</dbReference>
<feature type="repeat" description="Solcar" evidence="15">
    <location>
        <begin position="437"/>
        <end position="524"/>
    </location>
</feature>
<comment type="subcellular location">
    <subcellularLocation>
        <location evidence="1">Mitochondrion inner membrane</location>
        <topology evidence="1">Multi-pass membrane protein</topology>
    </subcellularLocation>
</comment>
<keyword evidence="4 15" id="KW-0812">Transmembrane</keyword>
<dbReference type="InterPro" id="IPR011992">
    <property type="entry name" value="EF-hand-dom_pair"/>
</dbReference>
<dbReference type="SUPFAM" id="SSF47473">
    <property type="entry name" value="EF-hand"/>
    <property type="match status" value="1"/>
</dbReference>